<dbReference type="SUPFAM" id="SSF50465">
    <property type="entry name" value="EF-Tu/eEF-1alpha/eIF2-gamma C-terminal domain"/>
    <property type="match status" value="1"/>
</dbReference>
<evidence type="ECO:0000256" key="17">
    <source>
        <dbReference type="ARBA" id="ARBA00031393"/>
    </source>
</evidence>
<dbReference type="PANTHER" id="PTHR11055:SF63">
    <property type="entry name" value="ADENYLYL-SULFATE KINASE 1, CHLOROPLASTIC"/>
    <property type="match status" value="1"/>
</dbReference>
<dbReference type="InterPro" id="IPR044139">
    <property type="entry name" value="CysN_NoDQ_III"/>
</dbReference>
<dbReference type="PANTHER" id="PTHR11055">
    <property type="entry name" value="BIFUNCTIONAL 3'-PHOSPHOADENOSINE 5'-PHOSPHOSULFATE SYNTHASE"/>
    <property type="match status" value="1"/>
</dbReference>
<dbReference type="InterPro" id="IPR027417">
    <property type="entry name" value="P-loop_NTPase"/>
</dbReference>
<evidence type="ECO:0000256" key="8">
    <source>
        <dbReference type="ARBA" id="ARBA00012121"/>
    </source>
</evidence>
<evidence type="ECO:0000256" key="16">
    <source>
        <dbReference type="ARBA" id="ARBA00029724"/>
    </source>
</evidence>
<comment type="similarity">
    <text evidence="7">In the N-terminal section; belongs to the TRAFAC class translation factor GTPase superfamily. Classic translation factor GTPase family. CysN/NodQ subfamily.</text>
</comment>
<evidence type="ECO:0000256" key="11">
    <source>
        <dbReference type="ARBA" id="ARBA00022741"/>
    </source>
</evidence>
<dbReference type="InterPro" id="IPR000795">
    <property type="entry name" value="T_Tr_GTP-bd_dom"/>
</dbReference>
<protein>
    <recommendedName>
        <fullName evidence="9 20">Adenylyl-sulfate kinase</fullName>
        <ecNumber evidence="8 20">2.7.1.25</ecNumber>
    </recommendedName>
    <alternativeName>
        <fullName evidence="17 20">APS kinase</fullName>
    </alternativeName>
    <alternativeName>
        <fullName evidence="18 20">ATP adenosine-5'-phosphosulfate 3'-phosphotransferase</fullName>
    </alternativeName>
    <alternativeName>
        <fullName evidence="16 20">Adenosine-5'-phosphosulfate kinase</fullName>
    </alternativeName>
</protein>
<evidence type="ECO:0000256" key="15">
    <source>
        <dbReference type="ARBA" id="ARBA00023268"/>
    </source>
</evidence>
<dbReference type="CDD" id="cd04095">
    <property type="entry name" value="CysN_NoDQ_III"/>
    <property type="match status" value="1"/>
</dbReference>
<dbReference type="CDD" id="cd02027">
    <property type="entry name" value="APSK"/>
    <property type="match status" value="1"/>
</dbReference>
<dbReference type="HAMAP" id="MF_00065">
    <property type="entry name" value="Adenylyl_sulf_kinase"/>
    <property type="match status" value="1"/>
</dbReference>
<dbReference type="InterPro" id="IPR059117">
    <property type="entry name" value="APS_kinase_dom"/>
</dbReference>
<sequence length="619" mass="69523">MTPGKKKYPSPIEKPFCETDTTTNGELQQIDPRIFRLIIFGGMEKEQEALLNHLFQSPQQVIDNQQAALERATKNIVFFDTTSNLSYRHFNSTQRKYIVATVSKPGQYLDNMVCDAFIADVAVVLVDASAQDTDQVMAYMCRAWLVGIRHVILAMNNADAVFRNQQNFEDICTTYKHAVEPLGFKSVTTIALSVLTGDNIISLSDKMPWYTGQSLLSCLDNLQVESSSDYKVMFLVQNSDRNEHGLSKVRGVVATGELCVGEQLQVLPSGDTGRVVQIDTPDGNVDSVNAGETVTLILDRTVAVTMGDVLMPINTSFEMSDQFQATLFWMHKDIGLSGRRYLMKLANQKTNAWITNIKHLIDINTNAQLPSRQLELHDIAVCNLALSHPVYFDTVQNTLIFGSFILMDRFEQTTVAVGFIRHYLRRSRTVHQQALSITRQDRERLNRHRGKVIWLTGLSGAGKSTLANRLEKQLYASGRRTYVLDGDNIRQGLNRDLGFTEAARVENIRRVAEVARLMMDAGLVVITAFISPFRAERRMARELIGAENFVEVFVDTPLEVCEKRDPKGLYQKARSGRLPNMTGIDSPYEPPDNPTVVFKQNSSIQEILALLKLDANISD</sequence>
<comment type="catalytic activity">
    <reaction evidence="19">
        <text>sulfate + ATP + H(+) = adenosine 5'-phosphosulfate + diphosphate</text>
        <dbReference type="Rhea" id="RHEA:18133"/>
        <dbReference type="ChEBI" id="CHEBI:15378"/>
        <dbReference type="ChEBI" id="CHEBI:16189"/>
        <dbReference type="ChEBI" id="CHEBI:30616"/>
        <dbReference type="ChEBI" id="CHEBI:33019"/>
        <dbReference type="ChEBI" id="CHEBI:58243"/>
        <dbReference type="EC" id="2.7.7.4"/>
    </reaction>
</comment>
<proteinExistence type="inferred from homology"/>
<dbReference type="Gene3D" id="2.40.30.10">
    <property type="entry name" value="Translation factors"/>
    <property type="match status" value="2"/>
</dbReference>
<keyword evidence="25" id="KW-1185">Reference proteome</keyword>
<evidence type="ECO:0000313" key="25">
    <source>
        <dbReference type="Proteomes" id="UP000596092"/>
    </source>
</evidence>
<dbReference type="RefSeq" id="WP_199262717.1">
    <property type="nucleotide sequence ID" value="NZ_CP054140.1"/>
</dbReference>
<evidence type="ECO:0000256" key="14">
    <source>
        <dbReference type="ARBA" id="ARBA00023134"/>
    </source>
</evidence>
<comment type="catalytic activity">
    <reaction evidence="1 20">
        <text>adenosine 5'-phosphosulfate + ATP = 3'-phosphoadenylyl sulfate + ADP + H(+)</text>
        <dbReference type="Rhea" id="RHEA:24152"/>
        <dbReference type="ChEBI" id="CHEBI:15378"/>
        <dbReference type="ChEBI" id="CHEBI:30616"/>
        <dbReference type="ChEBI" id="CHEBI:58243"/>
        <dbReference type="ChEBI" id="CHEBI:58339"/>
        <dbReference type="ChEBI" id="CHEBI:456216"/>
        <dbReference type="EC" id="2.7.1.25"/>
    </reaction>
</comment>
<evidence type="ECO:0000256" key="18">
    <source>
        <dbReference type="ARBA" id="ARBA00031464"/>
    </source>
</evidence>
<evidence type="ECO:0000256" key="19">
    <source>
        <dbReference type="ARBA" id="ARBA00049370"/>
    </source>
</evidence>
<dbReference type="GO" id="GO:0070814">
    <property type="term" value="P:hydrogen sulfide biosynthetic process"/>
    <property type="evidence" value="ECO:0007669"/>
    <property type="project" value="UniProtKB-UniRule"/>
</dbReference>
<reference evidence="24 25" key="1">
    <citation type="submission" date="2020-05" db="EMBL/GenBank/DDBJ databases">
        <title>Complete genome of Desulfobulbus oligotrophicus.</title>
        <authorList>
            <person name="Podar M."/>
        </authorList>
    </citation>
    <scope>NUCLEOTIDE SEQUENCE [LARGE SCALE GENOMIC DNA]</scope>
    <source>
        <strain evidence="24 25">Prop6</strain>
    </source>
</reference>
<dbReference type="Pfam" id="PF22594">
    <property type="entry name" value="GTP-eEF1A_C"/>
    <property type="match status" value="1"/>
</dbReference>
<dbReference type="GO" id="GO:0004020">
    <property type="term" value="F:adenylylsulfate kinase activity"/>
    <property type="evidence" value="ECO:0007669"/>
    <property type="project" value="UniProtKB-UniRule"/>
</dbReference>
<dbReference type="GO" id="GO:0004781">
    <property type="term" value="F:sulfate adenylyltransferase (ATP) activity"/>
    <property type="evidence" value="ECO:0007669"/>
    <property type="project" value="UniProtKB-EC"/>
</dbReference>
<dbReference type="KEGG" id="dog:HP555_11740"/>
<name>A0A7T5VEV4_9BACT</name>
<dbReference type="NCBIfam" id="NF003013">
    <property type="entry name" value="PRK03846.1"/>
    <property type="match status" value="1"/>
</dbReference>
<evidence type="ECO:0000256" key="12">
    <source>
        <dbReference type="ARBA" id="ARBA00022777"/>
    </source>
</evidence>
<keyword evidence="20" id="KW-0597">Phosphoprotein</keyword>
<dbReference type="EMBL" id="CP054140">
    <property type="protein sequence ID" value="QQG66489.1"/>
    <property type="molecule type" value="Genomic_DNA"/>
</dbReference>
<evidence type="ECO:0000256" key="13">
    <source>
        <dbReference type="ARBA" id="ARBA00022840"/>
    </source>
</evidence>
<evidence type="ECO:0000256" key="7">
    <source>
        <dbReference type="ARBA" id="ARBA00007237"/>
    </source>
</evidence>
<dbReference type="UniPathway" id="UPA00140">
    <property type="reaction ID" value="UER00205"/>
</dbReference>
<evidence type="ECO:0000313" key="24">
    <source>
        <dbReference type="EMBL" id="QQG66489.1"/>
    </source>
</evidence>
<comment type="function">
    <text evidence="2">APS kinase catalyzes the synthesis of activated sulfate.</text>
</comment>
<dbReference type="Proteomes" id="UP000596092">
    <property type="component" value="Chromosome"/>
</dbReference>
<organism evidence="24 25">
    <name type="scientific">Desulfobulbus oligotrophicus</name>
    <dbReference type="NCBI Taxonomy" id="1909699"/>
    <lineage>
        <taxon>Bacteria</taxon>
        <taxon>Pseudomonadati</taxon>
        <taxon>Thermodesulfobacteriota</taxon>
        <taxon>Desulfobulbia</taxon>
        <taxon>Desulfobulbales</taxon>
        <taxon>Desulfobulbaceae</taxon>
        <taxon>Desulfobulbus</taxon>
    </lineage>
</organism>
<dbReference type="InterPro" id="IPR009000">
    <property type="entry name" value="Transl_B-barrel_sf"/>
</dbReference>
<evidence type="ECO:0000256" key="1">
    <source>
        <dbReference type="ARBA" id="ARBA00001823"/>
    </source>
</evidence>
<comment type="function">
    <text evidence="3 20">Catalyzes the synthesis of activated sulfate.</text>
</comment>
<evidence type="ECO:0000259" key="22">
    <source>
        <dbReference type="Pfam" id="PF01583"/>
    </source>
</evidence>
<gene>
    <name evidence="20 24" type="primary">cysC</name>
    <name evidence="24" type="ORF">HP555_11740</name>
</gene>
<dbReference type="InterPro" id="IPR054696">
    <property type="entry name" value="GTP-eEF1A_C"/>
</dbReference>
<evidence type="ECO:0000256" key="10">
    <source>
        <dbReference type="ARBA" id="ARBA00022679"/>
    </source>
</evidence>
<dbReference type="EC" id="2.7.1.25" evidence="8 20"/>
<dbReference type="InterPro" id="IPR009001">
    <property type="entry name" value="Transl_elong_EF1A/Init_IF2_C"/>
</dbReference>
<feature type="domain" description="Tr-type G" evidence="21">
    <location>
        <begin position="88"/>
        <end position="206"/>
    </location>
</feature>
<dbReference type="NCBIfam" id="TIGR00455">
    <property type="entry name" value="apsK"/>
    <property type="match status" value="1"/>
</dbReference>
<dbReference type="GO" id="GO:0005525">
    <property type="term" value="F:GTP binding"/>
    <property type="evidence" value="ECO:0007669"/>
    <property type="project" value="UniProtKB-KW"/>
</dbReference>
<dbReference type="InterPro" id="IPR002891">
    <property type="entry name" value="APS"/>
</dbReference>
<accession>A0A7T5VEV4</accession>
<keyword evidence="12 20" id="KW-0418">Kinase</keyword>
<dbReference type="GO" id="GO:0003924">
    <property type="term" value="F:GTPase activity"/>
    <property type="evidence" value="ECO:0007669"/>
    <property type="project" value="InterPro"/>
</dbReference>
<dbReference type="Pfam" id="PF00009">
    <property type="entry name" value="GTP_EFTU"/>
    <property type="match status" value="1"/>
</dbReference>
<evidence type="ECO:0000259" key="23">
    <source>
        <dbReference type="Pfam" id="PF22594"/>
    </source>
</evidence>
<keyword evidence="11 20" id="KW-0547">Nucleotide-binding</keyword>
<dbReference type="Pfam" id="PF01583">
    <property type="entry name" value="APS_kinase"/>
    <property type="match status" value="1"/>
</dbReference>
<dbReference type="SUPFAM" id="SSF50447">
    <property type="entry name" value="Translation proteins"/>
    <property type="match status" value="1"/>
</dbReference>
<dbReference type="AlphaFoldDB" id="A0A7T5VEV4"/>
<evidence type="ECO:0000256" key="5">
    <source>
        <dbReference type="ARBA" id="ARBA00005438"/>
    </source>
</evidence>
<evidence type="ECO:0000256" key="20">
    <source>
        <dbReference type="HAMAP-Rule" id="MF_00065"/>
    </source>
</evidence>
<feature type="active site" description="Phosphoserine intermediate" evidence="20">
    <location>
        <position position="531"/>
    </location>
</feature>
<keyword evidence="14" id="KW-0342">GTP-binding</keyword>
<evidence type="ECO:0000256" key="4">
    <source>
        <dbReference type="ARBA" id="ARBA00004806"/>
    </source>
</evidence>
<feature type="domain" description="GTP-eEF1A C-terminal" evidence="23">
    <location>
        <begin position="322"/>
        <end position="420"/>
    </location>
</feature>
<evidence type="ECO:0000259" key="21">
    <source>
        <dbReference type="Pfam" id="PF00009"/>
    </source>
</evidence>
<evidence type="ECO:0000256" key="9">
    <source>
        <dbReference type="ARBA" id="ARBA00018163"/>
    </source>
</evidence>
<evidence type="ECO:0000256" key="6">
    <source>
        <dbReference type="ARBA" id="ARBA00007008"/>
    </source>
</evidence>
<keyword evidence="10 20" id="KW-0808">Transferase</keyword>
<dbReference type="GO" id="GO:0005524">
    <property type="term" value="F:ATP binding"/>
    <property type="evidence" value="ECO:0007669"/>
    <property type="project" value="UniProtKB-UniRule"/>
</dbReference>
<comment type="pathway">
    <text evidence="4 20">Sulfur metabolism; hydrogen sulfide biosynthesis; sulfite from sulfate: step 2/3.</text>
</comment>
<evidence type="ECO:0000256" key="3">
    <source>
        <dbReference type="ARBA" id="ARBA00002632"/>
    </source>
</evidence>
<dbReference type="SUPFAM" id="SSF52540">
    <property type="entry name" value="P-loop containing nucleoside triphosphate hydrolases"/>
    <property type="match status" value="2"/>
</dbReference>
<evidence type="ECO:0000256" key="2">
    <source>
        <dbReference type="ARBA" id="ARBA00002357"/>
    </source>
</evidence>
<comment type="similarity">
    <text evidence="5">In the C-terminal section; belongs to the APS kinase family.</text>
</comment>
<dbReference type="GO" id="GO:0000103">
    <property type="term" value="P:sulfate assimilation"/>
    <property type="evidence" value="ECO:0007669"/>
    <property type="project" value="UniProtKB-UniRule"/>
</dbReference>
<keyword evidence="15" id="KW-0511">Multifunctional enzyme</keyword>
<comment type="similarity">
    <text evidence="6 20">Belongs to the APS kinase family.</text>
</comment>
<feature type="binding site" evidence="20">
    <location>
        <begin position="457"/>
        <end position="464"/>
    </location>
    <ligand>
        <name>ATP</name>
        <dbReference type="ChEBI" id="CHEBI:30616"/>
    </ligand>
</feature>
<keyword evidence="13 20" id="KW-0067">ATP-binding</keyword>
<dbReference type="Gene3D" id="3.40.50.300">
    <property type="entry name" value="P-loop containing nucleotide triphosphate hydrolases"/>
    <property type="match status" value="2"/>
</dbReference>
<feature type="domain" description="APS kinase" evidence="22">
    <location>
        <begin position="449"/>
        <end position="598"/>
    </location>
</feature>